<reference evidence="4 5" key="1">
    <citation type="journal article" date="2020" name="IScience">
        <title>Genome Sequencing of the Endangered Kingdonia uniflora (Circaeasteraceae, Ranunculales) Reveals Potential Mechanisms of Evolutionary Specialization.</title>
        <authorList>
            <person name="Sun Y."/>
            <person name="Deng T."/>
            <person name="Zhang A."/>
            <person name="Moore M.J."/>
            <person name="Landis J.B."/>
            <person name="Lin N."/>
            <person name="Zhang H."/>
            <person name="Zhang X."/>
            <person name="Huang J."/>
            <person name="Zhang X."/>
            <person name="Sun H."/>
            <person name="Wang H."/>
        </authorList>
    </citation>
    <scope>NUCLEOTIDE SEQUENCE [LARGE SCALE GENOMIC DNA]</scope>
    <source>
        <strain evidence="4">TB1705</strain>
        <tissue evidence="4">Leaf</tissue>
    </source>
</reference>
<feature type="compositionally biased region" description="Basic and acidic residues" evidence="1">
    <location>
        <begin position="731"/>
        <end position="744"/>
    </location>
</feature>
<feature type="region of interest" description="Disordered" evidence="1">
    <location>
        <begin position="731"/>
        <end position="752"/>
    </location>
</feature>
<gene>
    <name evidence="4" type="ORF">GIB67_037568</name>
</gene>
<sequence length="1020" mass="113440">MGPTSRRGESASGSYSTSRSVDYDIDAVDLDWPFGKIVGLDRDDLRETAYEVFFTSCRSSPGFGGRNALTYYPAAHDIVGESGNGVGMRGSNNNNGAGAGGLGGTSRVKRALGLKTASKILSPRRGTSSPSSPNRNSIWGSNSHGIYFTAPPPGGRFKKPLTLAEIMRQQMKVSEISDNGLRKTLMRTLVGQMGRRAETIILPLELLRHLKPSEFNYPHEYHLWQKRQLKVLEAGLVLHPSILLDKSNSFSMQLRDIIRGSEIKVVDTNKNSETMRMLSNCVVSLSWRSIDGSPSDVCHWADGFPLNIHIYLALLQAIFDIKDETVVLDDVDDLLELMKKTWSTLGIDKLIHNICFAWIFFQQYVVTAQTEQDLLCASLAVLADVANDAKRADQEIMYSKVLSSVLTSMQVWSETRLLDYHESFHKGTVGLMENLLPFALSVAKILDEDISNLERGDGVEDSAGSRVDYFIKSSVRNAFSKMLEIGGNSKIVEAEDEEASEGLLRLAKETEELATKENENFSPLLNRWHPIAAGVAAMTLHNCYGTVLKEYLTGVSTLSNEVIGVLQRAGRLEKVLIQIVAEDSVDCEDGGKAVVKEMVPYEVDSIIFNLLKTWIDERLKKVKNCVDRAKETETWNPKSKTEPYTQSSVEMLKLTEEAVGDFFEIPIGISDDLVQELADGLESLFQDYISFVSLCGSKQSYIPTLPPLTRCNKDSKFLKLWRKASHCRVGTEESHKGGSADGHHPRPSTSRGTQRLYIRLNTLHHILSELHSLDKSLSQCPCQNPSPHNRYSSSRKHLSTSPSYFDLARSSIQEASQHVSEVAAFRLIFLDSNTAFYDSLYVGDVTNARIRPALRNLKQNLTFLAAIVTDRAQPLAVKEVMKASFEAFLMILLAGGSTRIFLKLDHEMISDDFESLKRVFCSYGEGLVAEEVMDKEAEIVEGVVELMGQPTDQLVEDFSIAACEASGMGMIGTGQKLPMPPTTGRWNRADANTILRVLCYRNDIVANRFLKTTFQLAKRR</sequence>
<dbReference type="InterPro" id="IPR008528">
    <property type="entry name" value="unc-13_homologue"/>
</dbReference>
<dbReference type="InterPro" id="IPR014770">
    <property type="entry name" value="Munc13_1"/>
</dbReference>
<feature type="domain" description="MHD2" evidence="3">
    <location>
        <begin position="847"/>
        <end position="958"/>
    </location>
</feature>
<protein>
    <submittedName>
        <fullName evidence="4">Uncharacterized protein</fullName>
    </submittedName>
</protein>
<dbReference type="Proteomes" id="UP000541444">
    <property type="component" value="Unassembled WGS sequence"/>
</dbReference>
<evidence type="ECO:0000313" key="5">
    <source>
        <dbReference type="Proteomes" id="UP000541444"/>
    </source>
</evidence>
<dbReference type="InterPro" id="IPR014772">
    <property type="entry name" value="Munc13_dom-2"/>
</dbReference>
<dbReference type="PANTHER" id="PTHR31280">
    <property type="entry name" value="PROTEIN UNC-13 HOMOLOG"/>
    <property type="match status" value="1"/>
</dbReference>
<organism evidence="4 5">
    <name type="scientific">Kingdonia uniflora</name>
    <dbReference type="NCBI Taxonomy" id="39325"/>
    <lineage>
        <taxon>Eukaryota</taxon>
        <taxon>Viridiplantae</taxon>
        <taxon>Streptophyta</taxon>
        <taxon>Embryophyta</taxon>
        <taxon>Tracheophyta</taxon>
        <taxon>Spermatophyta</taxon>
        <taxon>Magnoliopsida</taxon>
        <taxon>Ranunculales</taxon>
        <taxon>Circaeasteraceae</taxon>
        <taxon>Kingdonia</taxon>
    </lineage>
</organism>
<evidence type="ECO:0000256" key="1">
    <source>
        <dbReference type="SAM" id="MobiDB-lite"/>
    </source>
</evidence>
<dbReference type="AlphaFoldDB" id="A0A7J7LS91"/>
<dbReference type="OrthoDB" id="2015333at2759"/>
<keyword evidence="5" id="KW-1185">Reference proteome</keyword>
<feature type="domain" description="MHD1" evidence="2">
    <location>
        <begin position="563"/>
        <end position="705"/>
    </location>
</feature>
<dbReference type="PROSITE" id="PS51258">
    <property type="entry name" value="MHD1"/>
    <property type="match status" value="1"/>
</dbReference>
<evidence type="ECO:0000259" key="2">
    <source>
        <dbReference type="PROSITE" id="PS51258"/>
    </source>
</evidence>
<dbReference type="Pfam" id="PF25761">
    <property type="entry name" value="TPR_PATROL1"/>
    <property type="match status" value="1"/>
</dbReference>
<accession>A0A7J7LS91</accession>
<evidence type="ECO:0000313" key="4">
    <source>
        <dbReference type="EMBL" id="KAF6145535.1"/>
    </source>
</evidence>
<dbReference type="EMBL" id="JACGCM010002050">
    <property type="protein sequence ID" value="KAF6145535.1"/>
    <property type="molecule type" value="Genomic_DNA"/>
</dbReference>
<dbReference type="InterPro" id="IPR057984">
    <property type="entry name" value="PATROL1_C"/>
</dbReference>
<proteinExistence type="predicted"/>
<dbReference type="PANTHER" id="PTHR31280:SF1">
    <property type="entry name" value="OS03G0138600 PROTEIN"/>
    <property type="match status" value="1"/>
</dbReference>
<name>A0A7J7LS91_9MAGN</name>
<evidence type="ECO:0000259" key="3">
    <source>
        <dbReference type="PROSITE" id="PS51259"/>
    </source>
</evidence>
<comment type="caution">
    <text evidence="4">The sequence shown here is derived from an EMBL/GenBank/DDBJ whole genome shotgun (WGS) entry which is preliminary data.</text>
</comment>
<dbReference type="PROSITE" id="PS51259">
    <property type="entry name" value="MHD2"/>
    <property type="match status" value="1"/>
</dbReference>